<dbReference type="Pfam" id="PF00535">
    <property type="entry name" value="Glycos_transf_2"/>
    <property type="match status" value="1"/>
</dbReference>
<dbReference type="PANTHER" id="PTHR43179:SF7">
    <property type="entry name" value="RHAMNOSYLTRANSFERASE WBBL"/>
    <property type="match status" value="1"/>
</dbReference>
<dbReference type="PANTHER" id="PTHR43179">
    <property type="entry name" value="RHAMNOSYLTRANSFERASE WBBL"/>
    <property type="match status" value="1"/>
</dbReference>
<dbReference type="InterPro" id="IPR029044">
    <property type="entry name" value="Nucleotide-diphossugar_trans"/>
</dbReference>
<dbReference type="Proteomes" id="UP000228948">
    <property type="component" value="Chromosome"/>
</dbReference>
<dbReference type="InterPro" id="IPR001173">
    <property type="entry name" value="Glyco_trans_2-like"/>
</dbReference>
<dbReference type="Gene3D" id="3.90.550.10">
    <property type="entry name" value="Spore Coat Polysaccharide Biosynthesis Protein SpsA, Chain A"/>
    <property type="match status" value="1"/>
</dbReference>
<dbReference type="SUPFAM" id="SSF53448">
    <property type="entry name" value="Nucleotide-diphospho-sugar transferases"/>
    <property type="match status" value="1"/>
</dbReference>
<accession>A0A2K8KHP8</accession>
<dbReference type="STRING" id="441209.GCA_001870665_03384"/>
<gene>
    <name evidence="2" type="ORF">BG454_18180</name>
</gene>
<protein>
    <submittedName>
        <fullName evidence="2">Glycosyltransferase family 2 protein</fullName>
    </submittedName>
</protein>
<dbReference type="KEGG" id="rbg:BG454_18180"/>
<dbReference type="GO" id="GO:0016740">
    <property type="term" value="F:transferase activity"/>
    <property type="evidence" value="ECO:0007669"/>
    <property type="project" value="UniProtKB-KW"/>
</dbReference>
<evidence type="ECO:0000313" key="3">
    <source>
        <dbReference type="Proteomes" id="UP000228948"/>
    </source>
</evidence>
<sequence>MKDAAGTEHRVFVDAVARADGKLVVLGWSSSAIVNIDLLQGTTKLPAKLSRHARGDVAEALKLTSGDTLGFCVLADIPVSKAALEVSVGLPNAKPYQSGALGEVTGLTNLQRTLIPELLESKIADLKAHEVGSVEWREALAKLPEAQKAPAGFHGFVEGIFVSPEGNGVVFGWALHPEGAPVWLEDELLNIYPIEVSFRRERRDIAEAFKSILWSDMEAAFITHLPTSSKNPTIKLRAATSSGVVTLSERSGAEMLPSDPRGVAEKLFAIETEDRNFQRRANIIDWPILQPVIKRYREELATIVPRVAKFGAPPETPAVSVIIPLYKRFDFMEHQMLEFCRDPFLRSNAEVIYVIDDPEIRTAVLNEADHLFRLYGLPFKVISGLRNRGFSGANNLGADHANGAHLLFMNSDVIPISPGWLEKMLEAVEDDNVGAVGAQLLFPDGGIQHIRMDFEYLDYFNIWSNNHPGSGMPPLAATAPPFEVPAVTGACILIPRPVFDQIEAWDTGYLLGDFEDSHICFAIRAAGYRVMCQPASTLTHLERQSFTGIGGDAFRMRMTICNAVRHYNIWKEFLEPHSDPDVADTDLQQDTDA</sequence>
<reference evidence="2 3" key="1">
    <citation type="submission" date="2017-11" db="EMBL/GenBank/DDBJ databases">
        <title>Revised Sequence and Annotation of the Rhodobaca barguzinensis strain alga05 Genome.</title>
        <authorList>
            <person name="Kopejtka K."/>
            <person name="Tomasch J.M."/>
            <person name="Bunk B."/>
            <person name="Koblizek M."/>
        </authorList>
    </citation>
    <scope>NUCLEOTIDE SEQUENCE [LARGE SCALE GENOMIC DNA]</scope>
    <source>
        <strain evidence="3">alga05</strain>
    </source>
</reference>
<dbReference type="EMBL" id="CP024899">
    <property type="protein sequence ID" value="ATX67503.1"/>
    <property type="molecule type" value="Genomic_DNA"/>
</dbReference>
<dbReference type="AlphaFoldDB" id="A0A2K8KHP8"/>
<evidence type="ECO:0000313" key="2">
    <source>
        <dbReference type="EMBL" id="ATX67503.1"/>
    </source>
</evidence>
<keyword evidence="2" id="KW-0808">Transferase</keyword>
<name>A0A2K8KHP8_9RHOB</name>
<keyword evidence="3" id="KW-1185">Reference proteome</keyword>
<proteinExistence type="predicted"/>
<organism evidence="2 3">
    <name type="scientific">Roseinatronobacter bogoriensis subsp. barguzinensis</name>
    <dbReference type="NCBI Taxonomy" id="441209"/>
    <lineage>
        <taxon>Bacteria</taxon>
        <taxon>Pseudomonadati</taxon>
        <taxon>Pseudomonadota</taxon>
        <taxon>Alphaproteobacteria</taxon>
        <taxon>Rhodobacterales</taxon>
        <taxon>Paracoccaceae</taxon>
        <taxon>Roseinatronobacter</taxon>
    </lineage>
</organism>
<feature type="domain" description="Glycosyltransferase 2-like" evidence="1">
    <location>
        <begin position="320"/>
        <end position="496"/>
    </location>
</feature>
<evidence type="ECO:0000259" key="1">
    <source>
        <dbReference type="Pfam" id="PF00535"/>
    </source>
</evidence>